<feature type="region of interest" description="Disordered" evidence="1">
    <location>
        <begin position="66"/>
        <end position="111"/>
    </location>
</feature>
<keyword evidence="3" id="KW-1185">Reference proteome</keyword>
<dbReference type="EMBL" id="JAHRIP010048909">
    <property type="protein sequence ID" value="MEQ2300081.1"/>
    <property type="molecule type" value="Genomic_DNA"/>
</dbReference>
<organism evidence="2 3">
    <name type="scientific">Ameca splendens</name>
    <dbReference type="NCBI Taxonomy" id="208324"/>
    <lineage>
        <taxon>Eukaryota</taxon>
        <taxon>Metazoa</taxon>
        <taxon>Chordata</taxon>
        <taxon>Craniata</taxon>
        <taxon>Vertebrata</taxon>
        <taxon>Euteleostomi</taxon>
        <taxon>Actinopterygii</taxon>
        <taxon>Neopterygii</taxon>
        <taxon>Teleostei</taxon>
        <taxon>Neoteleostei</taxon>
        <taxon>Acanthomorphata</taxon>
        <taxon>Ovalentaria</taxon>
        <taxon>Atherinomorphae</taxon>
        <taxon>Cyprinodontiformes</taxon>
        <taxon>Goodeidae</taxon>
        <taxon>Ameca</taxon>
    </lineage>
</organism>
<sequence length="111" mass="11702">MFTTAATANTVGYLISLGDAYKTVLKPCVYSNLALCLSQSKLRNVGPVCKQPLEIPTVVCNSYSYSSSSAYPGPGRGGSRLSRDAQTSLSPDTSSSSSRGSPRRSQASRET</sequence>
<gene>
    <name evidence="2" type="ORF">AMECASPLE_021690</name>
</gene>
<dbReference type="Proteomes" id="UP001469553">
    <property type="component" value="Unassembled WGS sequence"/>
</dbReference>
<feature type="compositionally biased region" description="Low complexity" evidence="1">
    <location>
        <begin position="88"/>
        <end position="105"/>
    </location>
</feature>
<proteinExistence type="predicted"/>
<evidence type="ECO:0000313" key="2">
    <source>
        <dbReference type="EMBL" id="MEQ2300081.1"/>
    </source>
</evidence>
<name>A0ABV0Z295_9TELE</name>
<comment type="caution">
    <text evidence="2">The sequence shown here is derived from an EMBL/GenBank/DDBJ whole genome shotgun (WGS) entry which is preliminary data.</text>
</comment>
<evidence type="ECO:0000313" key="3">
    <source>
        <dbReference type="Proteomes" id="UP001469553"/>
    </source>
</evidence>
<accession>A0ABV0Z295</accession>
<reference evidence="2 3" key="1">
    <citation type="submission" date="2021-06" db="EMBL/GenBank/DDBJ databases">
        <authorList>
            <person name="Palmer J.M."/>
        </authorList>
    </citation>
    <scope>NUCLEOTIDE SEQUENCE [LARGE SCALE GENOMIC DNA]</scope>
    <source>
        <strain evidence="2 3">AS_MEX2019</strain>
        <tissue evidence="2">Muscle</tissue>
    </source>
</reference>
<protein>
    <submittedName>
        <fullName evidence="2">Uncharacterized protein</fullName>
    </submittedName>
</protein>
<evidence type="ECO:0000256" key="1">
    <source>
        <dbReference type="SAM" id="MobiDB-lite"/>
    </source>
</evidence>